<dbReference type="PIRSF" id="PIRSF001434">
    <property type="entry name" value="CGS"/>
    <property type="match status" value="1"/>
</dbReference>
<comment type="pathway">
    <text evidence="5">Amino-acid biosynthesis; L-methionine biosynthesis via de novo pathway; L-homocysteine from L-cystathionine: step 1/1.</text>
</comment>
<reference evidence="10" key="1">
    <citation type="submission" date="2024-06" db="EMBL/GenBank/DDBJ databases">
        <authorList>
            <person name="Coelho C."/>
            <person name="Bento M."/>
            <person name="Garcia E."/>
            <person name="Camelo A."/>
            <person name="Brandao I."/>
            <person name="Espirito Santo C."/>
            <person name="Trovao J."/>
            <person name="Verissimo A."/>
            <person name="Costa J."/>
            <person name="Tiago I."/>
        </authorList>
    </citation>
    <scope>NUCLEOTIDE SEQUENCE</scope>
    <source>
        <strain evidence="10">KWT182</strain>
    </source>
</reference>
<dbReference type="Gene3D" id="3.40.640.10">
    <property type="entry name" value="Type I PLP-dependent aspartate aminotransferase-like (Major domain)"/>
    <property type="match status" value="1"/>
</dbReference>
<keyword evidence="3 8" id="KW-0663">Pyridoxal phosphate</keyword>
<comment type="similarity">
    <text evidence="2 9">Belongs to the trans-sulfuration enzymes family.</text>
</comment>
<comment type="catalytic activity">
    <reaction evidence="7">
        <text>an S-substituted L-cysteine + H2O = a thiol + pyruvate + NH4(+)</text>
        <dbReference type="Rhea" id="RHEA:18121"/>
        <dbReference type="ChEBI" id="CHEBI:15361"/>
        <dbReference type="ChEBI" id="CHEBI:15377"/>
        <dbReference type="ChEBI" id="CHEBI:28938"/>
        <dbReference type="ChEBI" id="CHEBI:29256"/>
        <dbReference type="ChEBI" id="CHEBI:58717"/>
        <dbReference type="EC" id="4.4.1.13"/>
    </reaction>
</comment>
<gene>
    <name evidence="10" type="ORF">ABK905_21540</name>
</gene>
<keyword evidence="4" id="KW-0456">Lyase</keyword>
<feature type="modified residue" description="N6-(pyridoxal phosphate)lysine" evidence="8">
    <location>
        <position position="204"/>
    </location>
</feature>
<dbReference type="InterPro" id="IPR015422">
    <property type="entry name" value="PyrdxlP-dep_Trfase_small"/>
</dbReference>
<comment type="catalytic activity">
    <reaction evidence="6">
        <text>L,L-cystathionine + H2O = L-homocysteine + pyruvate + NH4(+)</text>
        <dbReference type="Rhea" id="RHEA:13965"/>
        <dbReference type="ChEBI" id="CHEBI:15361"/>
        <dbReference type="ChEBI" id="CHEBI:15377"/>
        <dbReference type="ChEBI" id="CHEBI:28938"/>
        <dbReference type="ChEBI" id="CHEBI:58161"/>
        <dbReference type="ChEBI" id="CHEBI:58199"/>
    </reaction>
</comment>
<dbReference type="GO" id="GO:0030170">
    <property type="term" value="F:pyridoxal phosphate binding"/>
    <property type="evidence" value="ECO:0007669"/>
    <property type="project" value="InterPro"/>
</dbReference>
<dbReference type="PROSITE" id="PS00868">
    <property type="entry name" value="CYS_MET_METAB_PP"/>
    <property type="match status" value="1"/>
</dbReference>
<dbReference type="Pfam" id="PF01053">
    <property type="entry name" value="Cys_Met_Meta_PP"/>
    <property type="match status" value="1"/>
</dbReference>
<dbReference type="SUPFAM" id="SSF53383">
    <property type="entry name" value="PLP-dependent transferases"/>
    <property type="match status" value="1"/>
</dbReference>
<sequence length="385" mass="41941">MHLITRCVHHPEPPLAGFRSLSVPTYRASTIVFDNANDYYHRKERGPDGYSYGMNGTPTTRVLEQQISQLHSSAHTVVLPSGQAAIAAVILSVLNTGDHILIPDSVYPPVKNLCAHLASSMGITFDCYDPEDIDELTQLITDDTKLIWTESPGSATMEIQDIPAIVAVAHGRNIAVGCDNTWATPLLFRPIEHGVDYVVEAITKYIGGHSDILMGSVTVNTQPRYLQLKKTVGMLGYCVSPDECALALRGIETMALRVTHAGEVANRLSGKIRQRYPSVTVLNPSLPGAAGHTLWRRDFSGSSGVFSLVLRGSTPESLNDALSRLRVFAIGASWGGTHSLIAPMIVGNEVGSKNYRPDDIILRISVGLEAEEDLWQDIERIFSVD</sequence>
<keyword evidence="10" id="KW-0032">Aminotransferase</keyword>
<dbReference type="GO" id="GO:0008483">
    <property type="term" value="F:transaminase activity"/>
    <property type="evidence" value="ECO:0007669"/>
    <property type="project" value="UniProtKB-KW"/>
</dbReference>
<evidence type="ECO:0000256" key="3">
    <source>
        <dbReference type="ARBA" id="ARBA00022898"/>
    </source>
</evidence>
<evidence type="ECO:0000256" key="2">
    <source>
        <dbReference type="ARBA" id="ARBA00009077"/>
    </source>
</evidence>
<name>A0AAU7Q7X0_9GAMM</name>
<dbReference type="EMBL" id="CP157947">
    <property type="protein sequence ID" value="XBS69055.1"/>
    <property type="molecule type" value="Genomic_DNA"/>
</dbReference>
<evidence type="ECO:0000256" key="7">
    <source>
        <dbReference type="ARBA" id="ARBA00047625"/>
    </source>
</evidence>
<comment type="cofactor">
    <cofactor evidence="1 9">
        <name>pyridoxal 5'-phosphate</name>
        <dbReference type="ChEBI" id="CHEBI:597326"/>
    </cofactor>
</comment>
<evidence type="ECO:0000256" key="1">
    <source>
        <dbReference type="ARBA" id="ARBA00001933"/>
    </source>
</evidence>
<organism evidence="10">
    <name type="scientific">Acerihabitans sp. KWT182</name>
    <dbReference type="NCBI Taxonomy" id="3157919"/>
    <lineage>
        <taxon>Bacteria</taxon>
        <taxon>Pseudomonadati</taxon>
        <taxon>Pseudomonadota</taxon>
        <taxon>Gammaproteobacteria</taxon>
        <taxon>Enterobacterales</taxon>
        <taxon>Pectobacteriaceae</taxon>
        <taxon>Acerihabitans</taxon>
    </lineage>
</organism>
<dbReference type="InterPro" id="IPR054542">
    <property type="entry name" value="Cys_met_metab_PP"/>
</dbReference>
<dbReference type="FunFam" id="3.40.640.10:FF:000046">
    <property type="entry name" value="Cystathionine gamma-lyase"/>
    <property type="match status" value="1"/>
</dbReference>
<protein>
    <submittedName>
        <fullName evidence="10">Aminotransferase class I/II-fold pyridoxal phosphate-dependent enzyme</fullName>
    </submittedName>
</protein>
<dbReference type="InterPro" id="IPR015421">
    <property type="entry name" value="PyrdxlP-dep_Trfase_major"/>
</dbReference>
<accession>A0AAU7Q7X0</accession>
<dbReference type="InterPro" id="IPR006233">
    <property type="entry name" value="Cys_b_lyase_bac"/>
</dbReference>
<keyword evidence="10" id="KW-0808">Transferase</keyword>
<dbReference type="PANTHER" id="PTHR43500">
    <property type="entry name" value="CYSTATHIONINE BETA-LYASE-RELATED"/>
    <property type="match status" value="1"/>
</dbReference>
<dbReference type="GO" id="GO:0019346">
    <property type="term" value="P:transsulfuration"/>
    <property type="evidence" value="ECO:0007669"/>
    <property type="project" value="InterPro"/>
</dbReference>
<evidence type="ECO:0000256" key="9">
    <source>
        <dbReference type="RuleBase" id="RU362118"/>
    </source>
</evidence>
<evidence type="ECO:0000256" key="6">
    <source>
        <dbReference type="ARBA" id="ARBA00047517"/>
    </source>
</evidence>
<dbReference type="PANTHER" id="PTHR43500:SF1">
    <property type="entry name" value="CYSTATHIONINE BETA-LYASE-RELATED"/>
    <property type="match status" value="1"/>
</dbReference>
<dbReference type="InterPro" id="IPR000277">
    <property type="entry name" value="Cys/Met-Metab_PyrdxlP-dep_enz"/>
</dbReference>
<proteinExistence type="inferred from homology"/>
<evidence type="ECO:0000256" key="8">
    <source>
        <dbReference type="PIRSR" id="PIRSR001434-2"/>
    </source>
</evidence>
<dbReference type="InterPro" id="IPR015424">
    <property type="entry name" value="PyrdxlP-dep_Trfase"/>
</dbReference>
<dbReference type="AlphaFoldDB" id="A0AAU7Q7X0"/>
<dbReference type="GO" id="GO:0047804">
    <property type="term" value="F:cysteine-S-conjugate beta-lyase activity"/>
    <property type="evidence" value="ECO:0007669"/>
    <property type="project" value="UniProtKB-EC"/>
</dbReference>
<dbReference type="GO" id="GO:0019450">
    <property type="term" value="P:L-cysteine catabolic process to pyruvate"/>
    <property type="evidence" value="ECO:0007669"/>
    <property type="project" value="TreeGrafter"/>
</dbReference>
<dbReference type="Gene3D" id="3.90.1150.10">
    <property type="entry name" value="Aspartate Aminotransferase, domain 1"/>
    <property type="match status" value="1"/>
</dbReference>
<evidence type="ECO:0000256" key="4">
    <source>
        <dbReference type="ARBA" id="ARBA00023239"/>
    </source>
</evidence>
<evidence type="ECO:0000256" key="5">
    <source>
        <dbReference type="ARBA" id="ARBA00046315"/>
    </source>
</evidence>
<evidence type="ECO:0000313" key="10">
    <source>
        <dbReference type="EMBL" id="XBS69055.1"/>
    </source>
</evidence>